<feature type="transmembrane region" description="Helical" evidence="1">
    <location>
        <begin position="110"/>
        <end position="132"/>
    </location>
</feature>
<dbReference type="SUPFAM" id="SSF47413">
    <property type="entry name" value="lambda repressor-like DNA-binding domains"/>
    <property type="match status" value="1"/>
</dbReference>
<accession>A0A5B8XFQ1</accession>
<dbReference type="OrthoDB" id="8561330at2"/>
<dbReference type="PANTHER" id="PTHR34475">
    <property type="match status" value="1"/>
</dbReference>
<dbReference type="AlphaFoldDB" id="A0A5B8XFQ1"/>
<dbReference type="GO" id="GO:0003677">
    <property type="term" value="F:DNA binding"/>
    <property type="evidence" value="ECO:0007669"/>
    <property type="project" value="InterPro"/>
</dbReference>
<reference evidence="2 3" key="1">
    <citation type="journal article" date="2019" name="ISME J.">
        <title>Deianiraea, an extracellular bacterium associated with the ciliate Paramecium, suggests an alternative scenario for the evolution of Rickettsiales.</title>
        <authorList>
            <person name="Castelli M."/>
            <person name="Sabaneyeva E."/>
            <person name="Lanzoni O."/>
            <person name="Lebedeva N."/>
            <person name="Floriano A.M."/>
            <person name="Gaiarsa S."/>
            <person name="Benken K."/>
            <person name="Modeo L."/>
            <person name="Bandi C."/>
            <person name="Potekhin A."/>
            <person name="Sassera D."/>
            <person name="Petroni G."/>
        </authorList>
    </citation>
    <scope>NUCLEOTIDE SEQUENCE [LARGE SCALE GENOMIC DNA]</scope>
    <source>
        <strain evidence="2">CyL4-1</strain>
    </source>
</reference>
<organism evidence="2 3">
    <name type="scientific">Candidatus Deianiraea vastatrix</name>
    <dbReference type="NCBI Taxonomy" id="2163644"/>
    <lineage>
        <taxon>Bacteria</taxon>
        <taxon>Pseudomonadati</taxon>
        <taxon>Pseudomonadota</taxon>
        <taxon>Alphaproteobacteria</taxon>
        <taxon>Rickettsiales</taxon>
        <taxon>Candidatus Deianiraeaceae</taxon>
        <taxon>Candidatus Deianiraea</taxon>
    </lineage>
</organism>
<dbReference type="InterPro" id="IPR010982">
    <property type="entry name" value="Lambda_DNA-bd_dom_sf"/>
</dbReference>
<dbReference type="InterPro" id="IPR050400">
    <property type="entry name" value="Bact_Cytoskel_RodZ"/>
</dbReference>
<dbReference type="Gene3D" id="1.10.260.40">
    <property type="entry name" value="lambda repressor-like DNA-binding domains"/>
    <property type="match status" value="1"/>
</dbReference>
<dbReference type="PANTHER" id="PTHR34475:SF1">
    <property type="entry name" value="CYTOSKELETON PROTEIN RODZ"/>
    <property type="match status" value="1"/>
</dbReference>
<dbReference type="Pfam" id="PF13413">
    <property type="entry name" value="HTH_25"/>
    <property type="match status" value="1"/>
</dbReference>
<keyword evidence="1" id="KW-0812">Transmembrane</keyword>
<proteinExistence type="predicted"/>
<evidence type="ECO:0000256" key="1">
    <source>
        <dbReference type="SAM" id="Phobius"/>
    </source>
</evidence>
<protein>
    <submittedName>
        <fullName evidence="2">RodZ-like HTH domain protein</fullName>
    </submittedName>
</protein>
<dbReference type="Proteomes" id="UP000321934">
    <property type="component" value="Chromosome"/>
</dbReference>
<evidence type="ECO:0000313" key="2">
    <source>
        <dbReference type="EMBL" id="QED23769.1"/>
    </source>
</evidence>
<gene>
    <name evidence="2" type="ORF">Deia_00985</name>
</gene>
<keyword evidence="1" id="KW-1133">Transmembrane helix</keyword>
<dbReference type="EMBL" id="CP029077">
    <property type="protein sequence ID" value="QED23769.1"/>
    <property type="molecule type" value="Genomic_DNA"/>
</dbReference>
<keyword evidence="1" id="KW-0472">Membrane</keyword>
<dbReference type="RefSeq" id="WP_146821122.1">
    <property type="nucleotide sequence ID" value="NZ_CP029077.1"/>
</dbReference>
<keyword evidence="3" id="KW-1185">Reference proteome</keyword>
<name>A0A5B8XFQ1_9RICK</name>
<evidence type="ECO:0000313" key="3">
    <source>
        <dbReference type="Proteomes" id="UP000321934"/>
    </source>
</evidence>
<sequence>MNEKGNLAKFIDVGNILEKRRTEVGFTVEQIAKKLKLGENIIRAIESGEVEEIMQKIYYQGLVCQYAKIIGLKEEKIMQYISQDIENINNQHSQKILNLRYKSYIKVSKISLKLFYSIGAAIIIVIIINSMIKKNKVNTNEVIKSDFSI</sequence>